<dbReference type="SMART" id="SM00694">
    <property type="entry name" value="DysFC"/>
    <property type="match status" value="2"/>
</dbReference>
<comment type="similarity">
    <text evidence="1">Belongs to the TECPR1 family.</text>
</comment>
<dbReference type="EMBL" id="JI165613">
    <property type="protein sequence ID" value="ADY41191.1"/>
    <property type="molecule type" value="mRNA"/>
</dbReference>
<dbReference type="Pfam" id="PF06398">
    <property type="entry name" value="Pex24p"/>
    <property type="match status" value="1"/>
</dbReference>
<dbReference type="GO" id="GO:0098588">
    <property type="term" value="C:bounding membrane of organelle"/>
    <property type="evidence" value="ECO:0007669"/>
    <property type="project" value="UniProtKB-ARBA"/>
</dbReference>
<dbReference type="GO" id="GO:0005737">
    <property type="term" value="C:cytoplasm"/>
    <property type="evidence" value="ECO:0007669"/>
    <property type="project" value="UniProtKB-ARBA"/>
</dbReference>
<dbReference type="Pfam" id="PF06462">
    <property type="entry name" value="Hyd_WA"/>
    <property type="match status" value="2"/>
</dbReference>
<evidence type="ECO:0000259" key="4">
    <source>
        <dbReference type="SMART" id="SM00694"/>
    </source>
</evidence>
<evidence type="ECO:0000256" key="2">
    <source>
        <dbReference type="ARBA" id="ARBA00022737"/>
    </source>
</evidence>
<reference evidence="5" key="1">
    <citation type="journal article" date="2011" name="Genome Res.">
        <title>Deep small RNA sequencing from the nematode Ascaris reveals conservation, functional diversification, and novel developmental profiles.</title>
        <authorList>
            <person name="Wang J."/>
            <person name="Czech B."/>
            <person name="Crunk A."/>
            <person name="Wallace A."/>
            <person name="Mitreva M."/>
            <person name="Hannon G.J."/>
            <person name="Davis R.E."/>
        </authorList>
    </citation>
    <scope>NUCLEOTIDE SEQUENCE</scope>
</reference>
<dbReference type="InterPro" id="IPR006624">
    <property type="entry name" value="Beta-propeller_rpt_TECPR"/>
</dbReference>
<proteinExistence type="evidence at transcript level"/>
<accession>F1KTI7</accession>
<dbReference type="Pfam" id="PF19193">
    <property type="entry name" value="Tectonin"/>
    <property type="match status" value="1"/>
</dbReference>
<name>F1KTI7_ASCSU</name>
<dbReference type="InterPro" id="IPR051513">
    <property type="entry name" value="Tectonin_beta-prop"/>
</dbReference>
<feature type="domain" description="Peroxin/Ferlin" evidence="3">
    <location>
        <begin position="696"/>
        <end position="755"/>
    </location>
</feature>
<dbReference type="SMART" id="SM00706">
    <property type="entry name" value="TECPR"/>
    <property type="match status" value="7"/>
</dbReference>
<evidence type="ECO:0000259" key="3">
    <source>
        <dbReference type="SMART" id="SM00693"/>
    </source>
</evidence>
<dbReference type="InterPro" id="IPR010482">
    <property type="entry name" value="TECPR1-like_DysF"/>
</dbReference>
<evidence type="ECO:0000313" key="5">
    <source>
        <dbReference type="EMBL" id="ADY41191.1"/>
    </source>
</evidence>
<evidence type="ECO:0000256" key="1">
    <source>
        <dbReference type="ARBA" id="ARBA00005966"/>
    </source>
</evidence>
<feature type="domain" description="Peroxin/Ferlin" evidence="4">
    <location>
        <begin position="148"/>
        <end position="183"/>
    </location>
</feature>
<keyword evidence="2" id="KW-0677">Repeat</keyword>
<dbReference type="InterPro" id="IPR006614">
    <property type="entry name" value="Peroxin/Ferlin"/>
</dbReference>
<dbReference type="SMART" id="SM00693">
    <property type="entry name" value="DysFN"/>
    <property type="match status" value="2"/>
</dbReference>
<dbReference type="PANTHER" id="PTHR23250">
    <property type="entry name" value="DYSFERLIN-RELATED"/>
    <property type="match status" value="1"/>
</dbReference>
<dbReference type="AlphaFoldDB" id="F1KTI7"/>
<feature type="domain" description="Peroxin/Ferlin" evidence="3">
    <location>
        <begin position="77"/>
        <end position="138"/>
    </location>
</feature>
<protein>
    <submittedName>
        <fullName evidence="5">Tectonin beta-propeller repeat-containing protein 1</fullName>
    </submittedName>
</protein>
<sequence>MHSSGYLWGLDDSGRPQRLNASSDPQRDDYLDWVNEAIFDADHQPIRIQKIVATREHIIALDRHGYCYLYVCTSHTAIRFVIYTFENQRWYPGIGWSARTLPTDRSSFSDESGSLTQPRESFELPSDGWKWEQPWMIDLNEQLYDKEGWQYAFNFGVDAHFRNAPTMTSFVRRRRWLRSRRYTALCRWVQVNVASSSELFVDICAGGFDVDADSSCELYSLFALSGDGDLYWRKGIRKNSPEGTEWKLIEPIPDDSGEDTYHELASISCSSSSGLLLVVTWDGRFFFRVGISASCRCGTAWKAGAAPNGLPIVSVAMGRRALWIVSSSGKLWMASVQNAALGVSPDLSRCLSSEGYMTMGDGMCRISITNNDQVLGISQRGERMFVRSEVKDGELGGQSWLEIVARDGSAEDAEIRWRQVDSGNCTIISKRIPKHWIDKNFVAHDSSALSDLKSTWREQIVQLLDEQHELLWHVFEDMESNEMPRGTESWTKCAKVHATLSSWKSLNWLDAAAYISLRSHNDGALRVDFRRGGSFHAEFSQLLGAFAICDSLWRSALEVHSVENATLKLAFTSENERDQWSDILQKAISAYTRTLPRLSEHSFIWTISDQSQPRMALLSTISLVENHLIQGIPFEKHCWIQQRGSFSSVSIGGYGIVWAIAQNGTVWVLSSSFNVLADDVDRGQELGLLQNDEKLEVIMETQKYSILSGYTSFNGKAAGKYYAWSDATGIVHKSKSETRLPNKYWSWVDSEWILVPSESVENPEEGWRYAKKFGSDFIEEKGPIRRREWRRLRAMEMPAPWVHVNAPRLSTVYVQKEDSSPLFVWAISTAGELLCRGGVSPKNPTGDFWEEVCSDRRVVDICASSNNCIWAITTNNTVVVRMVSNAADITCADWRTIEVPSSVATKLKQIEAGRASVWILMDNGKLLLRIGICTTNPFGEYWYELGNEENIRAISVDRNDRLYAIFASNKWQRTLARCRDFEFVKRIYEQNQQGAANKTSNKQNVSLDWEMGLRNLQCSAISVC</sequence>
<feature type="domain" description="Peroxin/Ferlin" evidence="4">
    <location>
        <begin position="766"/>
        <end position="796"/>
    </location>
</feature>
<organism evidence="5">
    <name type="scientific">Ascaris suum</name>
    <name type="common">Pig roundworm</name>
    <name type="synonym">Ascaris lumbricoides</name>
    <dbReference type="NCBI Taxonomy" id="6253"/>
    <lineage>
        <taxon>Eukaryota</taxon>
        <taxon>Metazoa</taxon>
        <taxon>Ecdysozoa</taxon>
        <taxon>Nematoda</taxon>
        <taxon>Chromadorea</taxon>
        <taxon>Rhabditida</taxon>
        <taxon>Spirurina</taxon>
        <taxon>Ascaridomorpha</taxon>
        <taxon>Ascaridoidea</taxon>
        <taxon>Ascarididae</taxon>
        <taxon>Ascaris</taxon>
    </lineage>
</organism>
<dbReference type="PANTHER" id="PTHR23250:SF1">
    <property type="entry name" value="TECTONIN BETA-PROPELLER REPEAT-CONTAINING PROTEIN 1"/>
    <property type="match status" value="1"/>
</dbReference>